<dbReference type="InterPro" id="IPR024654">
    <property type="entry name" value="Calcineurin-like_PHP_lpxH"/>
</dbReference>
<comment type="similarity">
    <text evidence="1 2">Belongs to the metallophosphoesterase superfamily. YfcE family.</text>
</comment>
<dbReference type="Pfam" id="PF12850">
    <property type="entry name" value="Metallophos_2"/>
    <property type="match status" value="1"/>
</dbReference>
<dbReference type="PANTHER" id="PTHR42850:SF2">
    <property type="entry name" value="BLL5683 PROTEIN"/>
    <property type="match status" value="1"/>
</dbReference>
<protein>
    <recommendedName>
        <fullName evidence="2">Phosphoesterase</fullName>
        <ecNumber evidence="2">3.1.4.-</ecNumber>
    </recommendedName>
</protein>
<dbReference type="InterPro" id="IPR011152">
    <property type="entry name" value="Pesterase_MJ0912"/>
</dbReference>
<dbReference type="Proteomes" id="UP001164459">
    <property type="component" value="Chromosome"/>
</dbReference>
<dbReference type="NCBIfam" id="TIGR00040">
    <property type="entry name" value="yfcE"/>
    <property type="match status" value="1"/>
</dbReference>
<evidence type="ECO:0000313" key="4">
    <source>
        <dbReference type="EMBL" id="WAS90617.1"/>
    </source>
</evidence>
<dbReference type="InterPro" id="IPR050126">
    <property type="entry name" value="Ap4A_hydrolase"/>
</dbReference>
<dbReference type="InterPro" id="IPR000979">
    <property type="entry name" value="Phosphodiesterase_MJ0936/Vps29"/>
</dbReference>
<keyword evidence="2" id="KW-0479">Metal-binding</keyword>
<dbReference type="EMBL" id="CP114040">
    <property type="protein sequence ID" value="WAS90617.1"/>
    <property type="molecule type" value="Genomic_DNA"/>
</dbReference>
<sequence length="204" mass="22439">MRLGLISDIHADHRALLRALAILEDHGVDKVVCLGDLVEKGPDGERVVDTLHNHLVVCVRGNHDDNAVRRYHERDPADQEPRLGADAVAFLESLPHERAYCWEGVHVVLSHIAPGGGDEPVLPEQLPKRLKRALRGYDADLVLLGHTHRPMNVRHGPLQFVNPGSVAGTRLRDSHTCAIVELPSLAVEVVSLHDDSPVPLPPLR</sequence>
<dbReference type="RefSeq" id="WP_269032944.1">
    <property type="nucleotide sequence ID" value="NZ_CP114040.1"/>
</dbReference>
<accession>A0ABY7GUJ0</accession>
<keyword evidence="5" id="KW-1185">Reference proteome</keyword>
<comment type="cofactor">
    <cofactor evidence="2">
        <name>a divalent metal cation</name>
        <dbReference type="ChEBI" id="CHEBI:60240"/>
    </cofactor>
</comment>
<evidence type="ECO:0000259" key="3">
    <source>
        <dbReference type="Pfam" id="PF12850"/>
    </source>
</evidence>
<name>A0ABY7GUJ0_9BACT</name>
<dbReference type="SUPFAM" id="SSF56300">
    <property type="entry name" value="Metallo-dependent phosphatases"/>
    <property type="match status" value="1"/>
</dbReference>
<dbReference type="EC" id="3.1.4.-" evidence="2"/>
<dbReference type="PANTHER" id="PTHR42850">
    <property type="entry name" value="METALLOPHOSPHOESTERASE"/>
    <property type="match status" value="1"/>
</dbReference>
<dbReference type="PIRSF" id="PIRSF000883">
    <property type="entry name" value="Pesterase_MJ0912"/>
    <property type="match status" value="1"/>
</dbReference>
<dbReference type="InterPro" id="IPR029052">
    <property type="entry name" value="Metallo-depent_PP-like"/>
</dbReference>
<evidence type="ECO:0000313" key="5">
    <source>
        <dbReference type="Proteomes" id="UP001164459"/>
    </source>
</evidence>
<gene>
    <name evidence="4" type="ORF">O0S08_30895</name>
</gene>
<proteinExistence type="inferred from homology"/>
<feature type="domain" description="Calcineurin-like phosphoesterase" evidence="3">
    <location>
        <begin position="1"/>
        <end position="182"/>
    </location>
</feature>
<reference evidence="4" key="1">
    <citation type="submission" date="2022-11" db="EMBL/GenBank/DDBJ databases">
        <title>Minimal conservation of predation-associated metabolite biosynthetic gene clusters underscores biosynthetic potential of Myxococcota including descriptions for ten novel species: Archangium lansinium sp. nov., Myxococcus landrumus sp. nov., Nannocystis bai.</title>
        <authorList>
            <person name="Ahearne A."/>
            <person name="Stevens C."/>
            <person name="Dowd S."/>
        </authorList>
    </citation>
    <scope>NUCLEOTIDE SEQUENCE</scope>
    <source>
        <strain evidence="4">Fl3</strain>
    </source>
</reference>
<evidence type="ECO:0000256" key="2">
    <source>
        <dbReference type="RuleBase" id="RU362039"/>
    </source>
</evidence>
<evidence type="ECO:0000256" key="1">
    <source>
        <dbReference type="ARBA" id="ARBA00008950"/>
    </source>
</evidence>
<organism evidence="4 5">
    <name type="scientific">Nannocystis punicea</name>
    <dbReference type="NCBI Taxonomy" id="2995304"/>
    <lineage>
        <taxon>Bacteria</taxon>
        <taxon>Pseudomonadati</taxon>
        <taxon>Myxococcota</taxon>
        <taxon>Polyangia</taxon>
        <taxon>Nannocystales</taxon>
        <taxon>Nannocystaceae</taxon>
        <taxon>Nannocystis</taxon>
    </lineage>
</organism>
<dbReference type="Gene3D" id="3.60.21.10">
    <property type="match status" value="1"/>
</dbReference>